<evidence type="ECO:0000256" key="5">
    <source>
        <dbReference type="SAM" id="MobiDB-lite"/>
    </source>
</evidence>
<dbReference type="PANTHER" id="PTHR47447">
    <property type="entry name" value="OS03G0856100 PROTEIN"/>
    <property type="match status" value="1"/>
</dbReference>
<dbReference type="Pfam" id="PF13041">
    <property type="entry name" value="PPR_2"/>
    <property type="match status" value="4"/>
</dbReference>
<feature type="repeat" description="PPR" evidence="4">
    <location>
        <begin position="349"/>
        <end position="383"/>
    </location>
</feature>
<evidence type="ECO:0000256" key="4">
    <source>
        <dbReference type="PROSITE-ProRule" id="PRU00708"/>
    </source>
</evidence>
<protein>
    <recommendedName>
        <fullName evidence="8">Pentatricopeptide repeat-containing protein</fullName>
    </recommendedName>
</protein>
<keyword evidence="3" id="KW-0809">Transit peptide</keyword>
<dbReference type="Gene3D" id="1.25.40.10">
    <property type="entry name" value="Tetratricopeptide repeat domain"/>
    <property type="match status" value="3"/>
</dbReference>
<evidence type="ECO:0000256" key="3">
    <source>
        <dbReference type="ARBA" id="ARBA00022946"/>
    </source>
</evidence>
<dbReference type="EMBL" id="JAMRDG010000001">
    <property type="protein sequence ID" value="KAJ3699477.1"/>
    <property type="molecule type" value="Genomic_DNA"/>
</dbReference>
<keyword evidence="7" id="KW-1185">Reference proteome</keyword>
<dbReference type="InterPro" id="IPR002885">
    <property type="entry name" value="PPR_rpt"/>
</dbReference>
<feature type="region of interest" description="Disordered" evidence="5">
    <location>
        <begin position="1"/>
        <end position="42"/>
    </location>
</feature>
<evidence type="ECO:0000256" key="2">
    <source>
        <dbReference type="ARBA" id="ARBA00022737"/>
    </source>
</evidence>
<gene>
    <name evidence="6" type="ORF">LUZ61_003182</name>
</gene>
<feature type="repeat" description="PPR" evidence="4">
    <location>
        <begin position="543"/>
        <end position="577"/>
    </location>
</feature>
<evidence type="ECO:0000256" key="1">
    <source>
        <dbReference type="ARBA" id="ARBA00007626"/>
    </source>
</evidence>
<comment type="similarity">
    <text evidence="1">Belongs to the PPR family. P subfamily.</text>
</comment>
<dbReference type="Proteomes" id="UP001210211">
    <property type="component" value="Unassembled WGS sequence"/>
</dbReference>
<keyword evidence="2" id="KW-0677">Repeat</keyword>
<evidence type="ECO:0000313" key="7">
    <source>
        <dbReference type="Proteomes" id="UP001210211"/>
    </source>
</evidence>
<organism evidence="6 7">
    <name type="scientific">Rhynchospora tenuis</name>
    <dbReference type="NCBI Taxonomy" id="198213"/>
    <lineage>
        <taxon>Eukaryota</taxon>
        <taxon>Viridiplantae</taxon>
        <taxon>Streptophyta</taxon>
        <taxon>Embryophyta</taxon>
        <taxon>Tracheophyta</taxon>
        <taxon>Spermatophyta</taxon>
        <taxon>Magnoliopsida</taxon>
        <taxon>Liliopsida</taxon>
        <taxon>Poales</taxon>
        <taxon>Cyperaceae</taxon>
        <taxon>Cyperoideae</taxon>
        <taxon>Rhynchosporeae</taxon>
        <taxon>Rhynchospora</taxon>
    </lineage>
</organism>
<sequence>MSEAAIFSPNLSPPPNPSSKKKKRKAPILRGYIRPPPKPLLSQVRRDISTPHPESSASIQYYASLASRLAKAGRLSDFLMITESVMLGWTRSKFLADINVRMVSEGIVGMLKEGGLESVIDFVKEAERIGIRAPELFDDMSMGLLVAECRKFVVEGRLEELVSVIETLSGYQFCIQGIVNPTDVLRRVAEKKDLSLAKRYASIYPQSQLLFCSLIEEFGKKNDLRSALEVFETLKEQPGGINMFACRSIIDVCGLCGDFMQSRIIFEELIQEEIELNVYVLNSFMNVNAHDLSYTLKVFRRMHALGVEADTTSYNILLKACCNARKVDLALKIYEEMKVKATGGSLNLDVYTYSSMIKVLSGAKMWETTLTIKEDMLSAGVRPDLVTWSSLMNTCASCGLADHALKLFDEMLRENCQPNSHCCNIVLRACVESIQFDRAFRLYDFWKASGIRLPPEMESKAESKVVYVAGPFIPTVITFNILMEACGKDYHRAKVLMREMKELGISPDKITWSVLMDICGKAQNVKGVLLALKAMRAGGINLDVHAYTIAIKACVENKKLKQAFSLFHEMKTDKVQPNGITYNTLLRARTKYGSLNEVLQSLEIYQEMRKAGFNWNDNYLKELIEEWCEGVLCSRNRDNSSAIILKKKHKECKVYYRLFEKVATHLQKDIEHDRVIDVRGLSKVEARIVVLSVLRMMKENYFRGKVIQENLVIITGADTASILAKSDRIEVQHAIIHVLKDELGLMVLTGYGNKPGIVRHDSLLRQQSKAEEANKYLARRPQNLGVVTVPVISLHQWLRKKAANQICG</sequence>
<dbReference type="InterPro" id="IPR011990">
    <property type="entry name" value="TPR-like_helical_dom_sf"/>
</dbReference>
<feature type="repeat" description="PPR" evidence="4">
    <location>
        <begin position="310"/>
        <end position="340"/>
    </location>
</feature>
<name>A0AAD6ESF8_9POAL</name>
<dbReference type="AlphaFoldDB" id="A0AAD6ESF8"/>
<evidence type="ECO:0008006" key="8">
    <source>
        <dbReference type="Google" id="ProtNLM"/>
    </source>
</evidence>
<accession>A0AAD6ESF8</accession>
<proteinExistence type="inferred from homology"/>
<dbReference type="NCBIfam" id="TIGR00756">
    <property type="entry name" value="PPR"/>
    <property type="match status" value="4"/>
</dbReference>
<dbReference type="PANTHER" id="PTHR47447:SF17">
    <property type="entry name" value="OS12G0638900 PROTEIN"/>
    <property type="match status" value="1"/>
</dbReference>
<dbReference type="PROSITE" id="PS51375">
    <property type="entry name" value="PPR"/>
    <property type="match status" value="4"/>
</dbReference>
<evidence type="ECO:0000313" key="6">
    <source>
        <dbReference type="EMBL" id="KAJ3699477.1"/>
    </source>
</evidence>
<feature type="repeat" description="PPR" evidence="4">
    <location>
        <begin position="384"/>
        <end position="418"/>
    </location>
</feature>
<comment type="caution">
    <text evidence="6">The sequence shown here is derived from an EMBL/GenBank/DDBJ whole genome shotgun (WGS) entry which is preliminary data.</text>
</comment>
<reference evidence="6 7" key="1">
    <citation type="journal article" date="2022" name="Cell">
        <title>Repeat-based holocentromeres influence genome architecture and karyotype evolution.</title>
        <authorList>
            <person name="Hofstatter P.G."/>
            <person name="Thangavel G."/>
            <person name="Lux T."/>
            <person name="Neumann P."/>
            <person name="Vondrak T."/>
            <person name="Novak P."/>
            <person name="Zhang M."/>
            <person name="Costa L."/>
            <person name="Castellani M."/>
            <person name="Scott A."/>
            <person name="Toegelov H."/>
            <person name="Fuchs J."/>
            <person name="Mata-Sucre Y."/>
            <person name="Dias Y."/>
            <person name="Vanzela A.L.L."/>
            <person name="Huettel B."/>
            <person name="Almeida C.C.S."/>
            <person name="Simkova H."/>
            <person name="Souza G."/>
            <person name="Pedrosa-Harand A."/>
            <person name="Macas J."/>
            <person name="Mayer K.F.X."/>
            <person name="Houben A."/>
            <person name="Marques A."/>
        </authorList>
    </citation>
    <scope>NUCLEOTIDE SEQUENCE [LARGE SCALE GENOMIC DNA]</scope>
    <source>
        <strain evidence="6">RhyTen1mFocal</strain>
    </source>
</reference>